<dbReference type="PANTHER" id="PTHR33112:SF9">
    <property type="entry name" value="HETEROKARYON INCOMPATIBILITY DOMAIN-CONTAINING PROTEIN"/>
    <property type="match status" value="1"/>
</dbReference>
<dbReference type="Proteomes" id="UP001187682">
    <property type="component" value="Unassembled WGS sequence"/>
</dbReference>
<reference evidence="2" key="1">
    <citation type="submission" date="2018-03" db="EMBL/GenBank/DDBJ databases">
        <authorList>
            <person name="Guldener U."/>
        </authorList>
    </citation>
    <scope>NUCLEOTIDE SEQUENCE</scope>
</reference>
<protein>
    <recommendedName>
        <fullName evidence="1">Heterokaryon incompatibility domain-containing protein</fullName>
    </recommendedName>
</protein>
<gene>
    <name evidence="2" type="ORF">DNG_08617</name>
</gene>
<evidence type="ECO:0000313" key="3">
    <source>
        <dbReference type="Proteomes" id="UP001187682"/>
    </source>
</evidence>
<dbReference type="EMBL" id="ONZQ02000014">
    <property type="protein sequence ID" value="SPO05928.1"/>
    <property type="molecule type" value="Genomic_DNA"/>
</dbReference>
<comment type="caution">
    <text evidence="2">The sequence shown here is derived from an EMBL/GenBank/DDBJ whole genome shotgun (WGS) entry which is preliminary data.</text>
</comment>
<dbReference type="InterPro" id="IPR010730">
    <property type="entry name" value="HET"/>
</dbReference>
<dbReference type="Pfam" id="PF06985">
    <property type="entry name" value="HET"/>
    <property type="match status" value="1"/>
</dbReference>
<proteinExistence type="predicted"/>
<evidence type="ECO:0000259" key="1">
    <source>
        <dbReference type="Pfam" id="PF06985"/>
    </source>
</evidence>
<organism evidence="2 3">
    <name type="scientific">Cephalotrichum gorgonifer</name>
    <dbReference type="NCBI Taxonomy" id="2041049"/>
    <lineage>
        <taxon>Eukaryota</taxon>
        <taxon>Fungi</taxon>
        <taxon>Dikarya</taxon>
        <taxon>Ascomycota</taxon>
        <taxon>Pezizomycotina</taxon>
        <taxon>Sordariomycetes</taxon>
        <taxon>Hypocreomycetidae</taxon>
        <taxon>Microascales</taxon>
        <taxon>Microascaceae</taxon>
        <taxon>Cephalotrichum</taxon>
    </lineage>
</organism>
<dbReference type="PANTHER" id="PTHR33112">
    <property type="entry name" value="DOMAIN PROTEIN, PUTATIVE-RELATED"/>
    <property type="match status" value="1"/>
</dbReference>
<sequence length="534" mass="59754">MPAHDITAPAFSYDSGYVTISTSQYLEKTSCQTCQGFDPALRLRAEGSLIIRHVPAISTTVKINDDQNTFSDHPLYLFRLLVTFKVPPSNGTTGQILTCSFFVGPVDISKLAQTFQDAIHLVRRLGIPYLWIDSLCIIQDDKEDWRAEASRMCSVYENAHLTIAATWAKDGSHGLYSDDASSYYVGRKIATIDGHEVYVRRAINHQGLHVYLDHRDRADYPLLGRGWVYQERLLSRRFLQFSRFELTWECLGGDIRCQCGYERWTGGLLMKQTYFATLQQLTRDQGGGDTESAAWSRAGMGESWHHIVSHYSGLALSHTSDRFSALAGLAYRFREALADDYLAGLWRGSLVQDLQWRALGVGGGRRVPPRPTGPWRAPSWSWAAVDCPVDYDRPPTRMLQDACDVLAAQCDFVDGALSELQAGFVRLRGLLVRNAVLEVREEGGGNVRMSVAGVELRYVWLDYARPAVCGMPVTLFRITMLDVGDFEHTKWLILCCVDGKPGTTYERIGIAAHFLMGSQSVDLEGATVEEIIIV</sequence>
<accession>A0AAE8N5X2</accession>
<evidence type="ECO:0000313" key="2">
    <source>
        <dbReference type="EMBL" id="SPO05928.1"/>
    </source>
</evidence>
<keyword evidence="3" id="KW-1185">Reference proteome</keyword>
<name>A0AAE8N5X2_9PEZI</name>
<feature type="domain" description="Heterokaryon incompatibility" evidence="1">
    <location>
        <begin position="108"/>
        <end position="231"/>
    </location>
</feature>
<dbReference type="AlphaFoldDB" id="A0AAE8N5X2"/>